<gene>
    <name evidence="1" type="ORF">SAMN03097708_02881</name>
</gene>
<protein>
    <submittedName>
        <fullName evidence="1">Uncharacterized protein</fullName>
    </submittedName>
</protein>
<name>A0A1G5QW36_9GAMM</name>
<organism evidence="1 2">
    <name type="scientific">Thiohalomonas denitrificans</name>
    <dbReference type="NCBI Taxonomy" id="415747"/>
    <lineage>
        <taxon>Bacteria</taxon>
        <taxon>Pseudomonadati</taxon>
        <taxon>Pseudomonadota</taxon>
        <taxon>Gammaproteobacteria</taxon>
        <taxon>Thiohalomonadales</taxon>
        <taxon>Thiohalomonadaceae</taxon>
        <taxon>Thiohalomonas</taxon>
    </lineage>
</organism>
<keyword evidence="2" id="KW-1185">Reference proteome</keyword>
<accession>A0A1G5QW36</accession>
<reference evidence="1 2" key="1">
    <citation type="submission" date="2016-10" db="EMBL/GenBank/DDBJ databases">
        <authorList>
            <person name="de Groot N.N."/>
        </authorList>
    </citation>
    <scope>NUCLEOTIDE SEQUENCE [LARGE SCALE GENOMIC DNA]</scope>
    <source>
        <strain evidence="1 2">HLD2</strain>
    </source>
</reference>
<evidence type="ECO:0000313" key="1">
    <source>
        <dbReference type="EMBL" id="SCZ65798.1"/>
    </source>
</evidence>
<dbReference type="STRING" id="415747.SAMN03097708_02881"/>
<proteinExistence type="predicted"/>
<dbReference type="EMBL" id="FMWD01000010">
    <property type="protein sequence ID" value="SCZ65798.1"/>
    <property type="molecule type" value="Genomic_DNA"/>
</dbReference>
<sequence>MSQTALSRPRLPLFFREFRDSITAANIGNDRGGLPVFIDATVRHQSDGRSACSPVSAHVMLGKSMMELARGALQQLRDF</sequence>
<dbReference type="AlphaFoldDB" id="A0A1G5QW36"/>
<evidence type="ECO:0000313" key="2">
    <source>
        <dbReference type="Proteomes" id="UP000199648"/>
    </source>
</evidence>
<dbReference type="Proteomes" id="UP000199648">
    <property type="component" value="Unassembled WGS sequence"/>
</dbReference>